<keyword evidence="2" id="KW-1185">Reference proteome</keyword>
<accession>A0ABP9KB26</accession>
<proteinExistence type="predicted"/>
<sequence>MRICADDGSRGGFPIGWVVREPHAFRPGRLAWNAYARRAINDPGYWNGRVRGRYEEYGGGGEENIDKAVHEVLYAASFGDVLAARAAESRAADTYTGTIDEAQAEWLGSLDVPKGMTHLGGGRIRFTAIAYAYFRGGPESGPFIEEAGGTPLLHLDPLDEPYRLTRER</sequence>
<evidence type="ECO:0000313" key="1">
    <source>
        <dbReference type="EMBL" id="GAA5053575.1"/>
    </source>
</evidence>
<organism evidence="1 2">
    <name type="scientific">Streptomyces similanensis</name>
    <dbReference type="NCBI Taxonomy" id="1274988"/>
    <lineage>
        <taxon>Bacteria</taxon>
        <taxon>Bacillati</taxon>
        <taxon>Actinomycetota</taxon>
        <taxon>Actinomycetes</taxon>
        <taxon>Kitasatosporales</taxon>
        <taxon>Streptomycetaceae</taxon>
        <taxon>Streptomyces</taxon>
    </lineage>
</organism>
<reference evidence="2" key="1">
    <citation type="journal article" date="2019" name="Int. J. Syst. Evol. Microbiol.">
        <title>The Global Catalogue of Microorganisms (GCM) 10K type strain sequencing project: providing services to taxonomists for standard genome sequencing and annotation.</title>
        <authorList>
            <consortium name="The Broad Institute Genomics Platform"/>
            <consortium name="The Broad Institute Genome Sequencing Center for Infectious Disease"/>
            <person name="Wu L."/>
            <person name="Ma J."/>
        </authorList>
    </citation>
    <scope>NUCLEOTIDE SEQUENCE [LARGE SCALE GENOMIC DNA]</scope>
    <source>
        <strain evidence="2">JCM 18410</strain>
    </source>
</reference>
<comment type="caution">
    <text evidence="1">The sequence shown here is derived from an EMBL/GenBank/DDBJ whole genome shotgun (WGS) entry which is preliminary data.</text>
</comment>
<dbReference type="EMBL" id="BAABKC010000037">
    <property type="protein sequence ID" value="GAA5053575.1"/>
    <property type="molecule type" value="Genomic_DNA"/>
</dbReference>
<dbReference type="Proteomes" id="UP001500124">
    <property type="component" value="Unassembled WGS sequence"/>
</dbReference>
<dbReference type="RefSeq" id="WP_345668306.1">
    <property type="nucleotide sequence ID" value="NZ_BAABKC010000037.1"/>
</dbReference>
<name>A0ABP9KB26_9ACTN</name>
<protein>
    <submittedName>
        <fullName evidence="1">Uncharacterized protein</fullName>
    </submittedName>
</protein>
<gene>
    <name evidence="1" type="ORF">GCM10023336_23990</name>
</gene>
<evidence type="ECO:0000313" key="2">
    <source>
        <dbReference type="Proteomes" id="UP001500124"/>
    </source>
</evidence>